<evidence type="ECO:0000313" key="1">
    <source>
        <dbReference type="EMBL" id="TDR44006.1"/>
    </source>
</evidence>
<dbReference type="AlphaFoldDB" id="A0A4R6YYG8"/>
<accession>A0A4R6YYG8</accession>
<evidence type="ECO:0000313" key="2">
    <source>
        <dbReference type="Proteomes" id="UP000295293"/>
    </source>
</evidence>
<organism evidence="1 2">
    <name type="scientific">Tahibacter aquaticus</name>
    <dbReference type="NCBI Taxonomy" id="520092"/>
    <lineage>
        <taxon>Bacteria</taxon>
        <taxon>Pseudomonadati</taxon>
        <taxon>Pseudomonadota</taxon>
        <taxon>Gammaproteobacteria</taxon>
        <taxon>Lysobacterales</taxon>
        <taxon>Rhodanobacteraceae</taxon>
        <taxon>Tahibacter</taxon>
    </lineage>
</organism>
<dbReference type="Pfam" id="PF12244">
    <property type="entry name" value="DUF3606"/>
    <property type="match status" value="1"/>
</dbReference>
<dbReference type="OrthoDB" id="7030114at2"/>
<gene>
    <name evidence="1" type="ORF">DFR29_106151</name>
</gene>
<dbReference type="Proteomes" id="UP000295293">
    <property type="component" value="Unassembled WGS sequence"/>
</dbReference>
<keyword evidence="2" id="KW-1185">Reference proteome</keyword>
<dbReference type="EMBL" id="SNZH01000006">
    <property type="protein sequence ID" value="TDR44006.1"/>
    <property type="molecule type" value="Genomic_DNA"/>
</dbReference>
<protein>
    <submittedName>
        <fullName evidence="1">Uncharacterized protein DUF3606</fullName>
    </submittedName>
</protein>
<dbReference type="RefSeq" id="WP_133818749.1">
    <property type="nucleotide sequence ID" value="NZ_SNZH01000006.1"/>
</dbReference>
<reference evidence="1 2" key="1">
    <citation type="submission" date="2019-03" db="EMBL/GenBank/DDBJ databases">
        <title>Genomic Encyclopedia of Type Strains, Phase IV (KMG-IV): sequencing the most valuable type-strain genomes for metagenomic binning, comparative biology and taxonomic classification.</title>
        <authorList>
            <person name="Goeker M."/>
        </authorList>
    </citation>
    <scope>NUCLEOTIDE SEQUENCE [LARGE SCALE GENOMIC DNA]</scope>
    <source>
        <strain evidence="1 2">DSM 21667</strain>
    </source>
</reference>
<proteinExistence type="predicted"/>
<dbReference type="InterPro" id="IPR022037">
    <property type="entry name" value="DUF3606"/>
</dbReference>
<name>A0A4R6YYG8_9GAMM</name>
<sequence>MLDVYQPSPAAGSDRINIVAIWEVNYWATRWGITPEQLFLAVAEVGDNVREVQAYLARTQREAMQALSGRC</sequence>
<comment type="caution">
    <text evidence="1">The sequence shown here is derived from an EMBL/GenBank/DDBJ whole genome shotgun (WGS) entry which is preliminary data.</text>
</comment>